<dbReference type="AlphaFoldDB" id="A0A2D6YJS6"/>
<proteinExistence type="predicted"/>
<organism evidence="1 2">
    <name type="scientific">SAR324 cluster bacterium</name>
    <dbReference type="NCBI Taxonomy" id="2024889"/>
    <lineage>
        <taxon>Bacteria</taxon>
        <taxon>Deltaproteobacteria</taxon>
        <taxon>SAR324 cluster</taxon>
    </lineage>
</organism>
<reference evidence="2" key="1">
    <citation type="submission" date="2017-09" db="EMBL/GenBank/DDBJ databases">
        <title>The Reconstruction of 2,631 Draft Metagenome-Assembled Genomes from the Global Oceans.</title>
        <authorList>
            <person name="Tully B.J."/>
            <person name="Graham E.D."/>
            <person name="Heidelberg J.F."/>
        </authorList>
    </citation>
    <scope>NUCLEOTIDE SEQUENCE [LARGE SCALE GENOMIC DNA]</scope>
</reference>
<gene>
    <name evidence="1" type="ORF">CMN54_08390</name>
</gene>
<evidence type="ECO:0000313" key="2">
    <source>
        <dbReference type="Proteomes" id="UP000226525"/>
    </source>
</evidence>
<dbReference type="Proteomes" id="UP000226525">
    <property type="component" value="Unassembled WGS sequence"/>
</dbReference>
<comment type="caution">
    <text evidence="1">The sequence shown here is derived from an EMBL/GenBank/DDBJ whole genome shotgun (WGS) entry which is preliminary data.</text>
</comment>
<evidence type="ECO:0000313" key="1">
    <source>
        <dbReference type="EMBL" id="MAH63446.1"/>
    </source>
</evidence>
<name>A0A2D6YJS6_9DELT</name>
<sequence length="63" mass="7334">MFVAAGDKVKEHGMHINQYKTTITINDPASTFYKQQIDVFDKHGGWSYFNYTLITLDQTEFNN</sequence>
<dbReference type="EMBL" id="NZEX01000092">
    <property type="protein sequence ID" value="MAH63446.1"/>
    <property type="molecule type" value="Genomic_DNA"/>
</dbReference>
<protein>
    <submittedName>
        <fullName evidence="1">Uncharacterized protein</fullName>
    </submittedName>
</protein>
<accession>A0A2D6YJS6</accession>